<accession>A0A1I1DJZ3</accession>
<dbReference type="OrthoDB" id="194683at2"/>
<evidence type="ECO:0000256" key="1">
    <source>
        <dbReference type="ARBA" id="ARBA00004948"/>
    </source>
</evidence>
<dbReference type="SUPFAM" id="SSF51391">
    <property type="entry name" value="Thiamin phosphate synthase"/>
    <property type="match status" value="1"/>
</dbReference>
<evidence type="ECO:0000313" key="5">
    <source>
        <dbReference type="Proteomes" id="UP000199438"/>
    </source>
</evidence>
<name>A0A1I1DJZ3_9FLAO</name>
<dbReference type="CDD" id="cd00564">
    <property type="entry name" value="TMP_TenI"/>
    <property type="match status" value="1"/>
</dbReference>
<sequence length="198" mass="22650">MLVLISAEKFIENEETQLKSILDNGLDVLHIRKPKASFEDLKHWLQSFEPVYRSKMVLHQHHELAKEFNLKGIHLTETFRLMLGETVEDYATSFKQENLTISTSYHQKELISKSSIFNYCFLSPVFSSISKTDYAGKLFQVQDVQQKVIALGGINSAKIPLIRKMGFSGGAVLGAVWMDEDPGQSFNKIQQQYESVFR</sequence>
<dbReference type="GO" id="GO:0005737">
    <property type="term" value="C:cytoplasm"/>
    <property type="evidence" value="ECO:0007669"/>
    <property type="project" value="TreeGrafter"/>
</dbReference>
<dbReference type="STRING" id="1334022.SAMN04487907_101404"/>
<dbReference type="InterPro" id="IPR036206">
    <property type="entry name" value="ThiamineP_synth_sf"/>
</dbReference>
<reference evidence="5" key="1">
    <citation type="submission" date="2016-10" db="EMBL/GenBank/DDBJ databases">
        <authorList>
            <person name="Varghese N."/>
            <person name="Submissions S."/>
        </authorList>
    </citation>
    <scope>NUCLEOTIDE SEQUENCE [LARGE SCALE GENOMIC DNA]</scope>
    <source>
        <strain evidence="5">DSM 24499</strain>
    </source>
</reference>
<evidence type="ECO:0000313" key="4">
    <source>
        <dbReference type="EMBL" id="SFB74766.1"/>
    </source>
</evidence>
<dbReference type="GO" id="GO:0004789">
    <property type="term" value="F:thiamine-phosphate diphosphorylase activity"/>
    <property type="evidence" value="ECO:0007669"/>
    <property type="project" value="TreeGrafter"/>
</dbReference>
<dbReference type="Gene3D" id="3.20.20.70">
    <property type="entry name" value="Aldolase class I"/>
    <property type="match status" value="1"/>
</dbReference>
<proteinExistence type="predicted"/>
<dbReference type="PANTHER" id="PTHR20857:SF15">
    <property type="entry name" value="THIAMINE-PHOSPHATE SYNTHASE"/>
    <property type="match status" value="1"/>
</dbReference>
<dbReference type="Proteomes" id="UP000199438">
    <property type="component" value="Unassembled WGS sequence"/>
</dbReference>
<evidence type="ECO:0000256" key="2">
    <source>
        <dbReference type="ARBA" id="ARBA00022977"/>
    </source>
</evidence>
<keyword evidence="2" id="KW-0784">Thiamine biosynthesis</keyword>
<feature type="domain" description="Thiamine phosphate synthase/TenI" evidence="3">
    <location>
        <begin position="2"/>
        <end position="176"/>
    </location>
</feature>
<dbReference type="GO" id="GO:0009228">
    <property type="term" value="P:thiamine biosynthetic process"/>
    <property type="evidence" value="ECO:0007669"/>
    <property type="project" value="UniProtKB-KW"/>
</dbReference>
<protein>
    <submittedName>
        <fullName evidence="4">Thiamine-phosphate pyrophosphorylase</fullName>
    </submittedName>
</protein>
<evidence type="ECO:0000259" key="3">
    <source>
        <dbReference type="Pfam" id="PF02581"/>
    </source>
</evidence>
<dbReference type="RefSeq" id="WP_092539718.1">
    <property type="nucleotide sequence ID" value="NZ_FOKV01000001.1"/>
</dbReference>
<organism evidence="4 5">
    <name type="scientific">Zunongwangia mangrovi</name>
    <dbReference type="NCBI Taxonomy" id="1334022"/>
    <lineage>
        <taxon>Bacteria</taxon>
        <taxon>Pseudomonadati</taxon>
        <taxon>Bacteroidota</taxon>
        <taxon>Flavobacteriia</taxon>
        <taxon>Flavobacteriales</taxon>
        <taxon>Flavobacteriaceae</taxon>
        <taxon>Zunongwangia</taxon>
    </lineage>
</organism>
<gene>
    <name evidence="4" type="ORF">SAMN04487907_101404</name>
</gene>
<dbReference type="AlphaFoldDB" id="A0A1I1DJZ3"/>
<comment type="pathway">
    <text evidence="1">Cofactor biosynthesis; thiamine diphosphate biosynthesis.</text>
</comment>
<keyword evidence="5" id="KW-1185">Reference proteome</keyword>
<dbReference type="Pfam" id="PF02581">
    <property type="entry name" value="TMP-TENI"/>
    <property type="match status" value="1"/>
</dbReference>
<dbReference type="InterPro" id="IPR013785">
    <property type="entry name" value="Aldolase_TIM"/>
</dbReference>
<dbReference type="PANTHER" id="PTHR20857">
    <property type="entry name" value="THIAMINE-PHOSPHATE PYROPHOSPHORYLASE"/>
    <property type="match status" value="1"/>
</dbReference>
<dbReference type="EMBL" id="FOKV01000001">
    <property type="protein sequence ID" value="SFB74766.1"/>
    <property type="molecule type" value="Genomic_DNA"/>
</dbReference>
<dbReference type="InterPro" id="IPR022998">
    <property type="entry name" value="ThiamineP_synth_TenI"/>
</dbReference>